<dbReference type="HOGENOM" id="CLU_2372319_0_0_1"/>
<protein>
    <submittedName>
        <fullName evidence="1">Uncharacterized protein</fullName>
    </submittedName>
</protein>
<evidence type="ECO:0000313" key="2">
    <source>
        <dbReference type="Proteomes" id="UP000054549"/>
    </source>
</evidence>
<keyword evidence="2" id="KW-1185">Reference proteome</keyword>
<dbReference type="EMBL" id="KN818255">
    <property type="protein sequence ID" value="KIL63807.1"/>
    <property type="molecule type" value="Genomic_DNA"/>
</dbReference>
<evidence type="ECO:0000313" key="1">
    <source>
        <dbReference type="EMBL" id="KIL63807.1"/>
    </source>
</evidence>
<reference evidence="1 2" key="1">
    <citation type="submission" date="2014-04" db="EMBL/GenBank/DDBJ databases">
        <title>Evolutionary Origins and Diversification of the Mycorrhizal Mutualists.</title>
        <authorList>
            <consortium name="DOE Joint Genome Institute"/>
            <consortium name="Mycorrhizal Genomics Consortium"/>
            <person name="Kohler A."/>
            <person name="Kuo A."/>
            <person name="Nagy L.G."/>
            <person name="Floudas D."/>
            <person name="Copeland A."/>
            <person name="Barry K.W."/>
            <person name="Cichocki N."/>
            <person name="Veneault-Fourrey C."/>
            <person name="LaButti K."/>
            <person name="Lindquist E.A."/>
            <person name="Lipzen A."/>
            <person name="Lundell T."/>
            <person name="Morin E."/>
            <person name="Murat C."/>
            <person name="Riley R."/>
            <person name="Ohm R."/>
            <person name="Sun H."/>
            <person name="Tunlid A."/>
            <person name="Henrissat B."/>
            <person name="Grigoriev I.V."/>
            <person name="Hibbett D.S."/>
            <person name="Martin F."/>
        </authorList>
    </citation>
    <scope>NUCLEOTIDE SEQUENCE [LARGE SCALE GENOMIC DNA]</scope>
    <source>
        <strain evidence="1 2">Koide BX008</strain>
    </source>
</reference>
<organism evidence="1 2">
    <name type="scientific">Amanita muscaria (strain Koide BX008)</name>
    <dbReference type="NCBI Taxonomy" id="946122"/>
    <lineage>
        <taxon>Eukaryota</taxon>
        <taxon>Fungi</taxon>
        <taxon>Dikarya</taxon>
        <taxon>Basidiomycota</taxon>
        <taxon>Agaricomycotina</taxon>
        <taxon>Agaricomycetes</taxon>
        <taxon>Agaricomycetidae</taxon>
        <taxon>Agaricales</taxon>
        <taxon>Pluteineae</taxon>
        <taxon>Amanitaceae</taxon>
        <taxon>Amanita</taxon>
    </lineage>
</organism>
<dbReference type="AlphaFoldDB" id="A0A0C2WQ69"/>
<accession>A0A0C2WQ69</accession>
<gene>
    <name evidence="1" type="ORF">M378DRAFT_650016</name>
</gene>
<dbReference type="Proteomes" id="UP000054549">
    <property type="component" value="Unassembled WGS sequence"/>
</dbReference>
<name>A0A0C2WQ69_AMAMK</name>
<sequence length="95" mass="11018">MFYIAIVNKLYKYSSLTYNKAIIMRGKRAQGRVSGRGFTFFIKKKWFQNEAPVAPGLNKKKGQEKDITFVWSRNGGERCIGDSMSQRKETRTVKM</sequence>
<dbReference type="InParanoid" id="A0A0C2WQ69"/>
<proteinExistence type="predicted"/>